<proteinExistence type="inferred from homology"/>
<evidence type="ECO:0000256" key="5">
    <source>
        <dbReference type="SAM" id="MobiDB-lite"/>
    </source>
</evidence>
<dbReference type="GO" id="GO:0004065">
    <property type="term" value="F:arylsulfatase activity"/>
    <property type="evidence" value="ECO:0007669"/>
    <property type="project" value="TreeGrafter"/>
</dbReference>
<evidence type="ECO:0000256" key="2">
    <source>
        <dbReference type="ARBA" id="ARBA00022723"/>
    </source>
</evidence>
<dbReference type="CDD" id="cd16143">
    <property type="entry name" value="ARS_like"/>
    <property type="match status" value="1"/>
</dbReference>
<reference evidence="7 8" key="1">
    <citation type="submission" date="2019-04" db="EMBL/GenBank/DDBJ databases">
        <authorList>
            <person name="Van Vliet M D."/>
        </authorList>
    </citation>
    <scope>NUCLEOTIDE SEQUENCE [LARGE SCALE GENOMIC DNA]</scope>
    <source>
        <strain evidence="7 8">F1</strain>
    </source>
</reference>
<dbReference type="InterPro" id="IPR017850">
    <property type="entry name" value="Alkaline_phosphatase_core_sf"/>
</dbReference>
<evidence type="ECO:0000259" key="6">
    <source>
        <dbReference type="Pfam" id="PF00884"/>
    </source>
</evidence>
<protein>
    <submittedName>
        <fullName evidence="7">Arylsulfatase</fullName>
    </submittedName>
</protein>
<evidence type="ECO:0000256" key="4">
    <source>
        <dbReference type="ARBA" id="ARBA00022837"/>
    </source>
</evidence>
<dbReference type="PROSITE" id="PS00149">
    <property type="entry name" value="SULFATASE_2"/>
    <property type="match status" value="1"/>
</dbReference>
<evidence type="ECO:0000256" key="3">
    <source>
        <dbReference type="ARBA" id="ARBA00022801"/>
    </source>
</evidence>
<dbReference type="Proteomes" id="UP000366872">
    <property type="component" value="Unassembled WGS sequence"/>
</dbReference>
<dbReference type="EMBL" id="CAAHFG010000002">
    <property type="protein sequence ID" value="VGO15376.1"/>
    <property type="molecule type" value="Genomic_DNA"/>
</dbReference>
<keyword evidence="2" id="KW-0479">Metal-binding</keyword>
<dbReference type="PANTHER" id="PTHR42693:SF53">
    <property type="entry name" value="ENDO-4-O-SULFATASE"/>
    <property type="match status" value="1"/>
</dbReference>
<evidence type="ECO:0000256" key="1">
    <source>
        <dbReference type="ARBA" id="ARBA00008779"/>
    </source>
</evidence>
<gene>
    <name evidence="7" type="primary">atsA_203</name>
    <name evidence="7" type="ORF">PDESU_03959</name>
</gene>
<sequence length="505" mass="55672">MKSGTCVWILVLWGALVLGSTATSPPNILIIYADDLGYGEVKALNPERCKLDTPAIDSLVRDGMVFTDGHSSSAVCTPSRYSMLTGRYSWRSKLQKGVLNPWGENLVKPERITMPELIKTKGYLTAAIGKWHLGWDWQKRGGKWVFDEPVRGGPVDHGYDYYFGPDVPDFPPFAWIENDRLTAQPTVDSEPDPRGGRGGPLVPGWDPEAMLSTMADKAAEYLEARAADHKPFFLYFGLTSPHTPIVPSKNWKGKSGMGTYCDFVLETDHTVGCILQALEKTGLDKNTLVFFSSDNGCSSGPSKSRQLAKEYGHYTSANLRGHKGSNYEGGTRVPFIVRWPGVVPAGSTCNRTVCQIDYMATAVDVLGIEMPDDAGVDSSSFLPLLKDPEAASPRESLILHNYYGEFSFRQNQYKLILAPGNGQGFGGEPSNAEAINRGDPMVQLYNLEADLAETENLAGQQPERVQHMTERLLREINAGRTRPGKPQPNDVEIDAYKKHLHKGKK</sequence>
<dbReference type="GO" id="GO:0046872">
    <property type="term" value="F:metal ion binding"/>
    <property type="evidence" value="ECO:0007669"/>
    <property type="project" value="UniProtKB-KW"/>
</dbReference>
<dbReference type="PANTHER" id="PTHR42693">
    <property type="entry name" value="ARYLSULFATASE FAMILY MEMBER"/>
    <property type="match status" value="1"/>
</dbReference>
<keyword evidence="8" id="KW-1185">Reference proteome</keyword>
<dbReference type="SUPFAM" id="SSF53649">
    <property type="entry name" value="Alkaline phosphatase-like"/>
    <property type="match status" value="1"/>
</dbReference>
<feature type="domain" description="Sulfatase N-terminal" evidence="6">
    <location>
        <begin position="26"/>
        <end position="368"/>
    </location>
</feature>
<dbReference type="InterPro" id="IPR050738">
    <property type="entry name" value="Sulfatase"/>
</dbReference>
<dbReference type="RefSeq" id="WP_136080946.1">
    <property type="nucleotide sequence ID" value="NZ_CAAHFG010000002.1"/>
</dbReference>
<dbReference type="InterPro" id="IPR024607">
    <property type="entry name" value="Sulfatase_CS"/>
</dbReference>
<dbReference type="AlphaFoldDB" id="A0A6C2U7J4"/>
<dbReference type="InterPro" id="IPR000917">
    <property type="entry name" value="Sulfatase_N"/>
</dbReference>
<organism evidence="7 8">
    <name type="scientific">Pontiella desulfatans</name>
    <dbReference type="NCBI Taxonomy" id="2750659"/>
    <lineage>
        <taxon>Bacteria</taxon>
        <taxon>Pseudomonadati</taxon>
        <taxon>Kiritimatiellota</taxon>
        <taxon>Kiritimatiellia</taxon>
        <taxon>Kiritimatiellales</taxon>
        <taxon>Pontiellaceae</taxon>
        <taxon>Pontiella</taxon>
    </lineage>
</organism>
<keyword evidence="4" id="KW-0106">Calcium</keyword>
<comment type="similarity">
    <text evidence="1">Belongs to the sulfatase family.</text>
</comment>
<dbReference type="PROSITE" id="PS00523">
    <property type="entry name" value="SULFATASE_1"/>
    <property type="match status" value="1"/>
</dbReference>
<dbReference type="Gene3D" id="3.30.1120.10">
    <property type="match status" value="1"/>
</dbReference>
<evidence type="ECO:0000313" key="7">
    <source>
        <dbReference type="EMBL" id="VGO15376.1"/>
    </source>
</evidence>
<accession>A0A6C2U7J4</accession>
<keyword evidence="3" id="KW-0378">Hydrolase</keyword>
<dbReference type="Gene3D" id="3.40.720.10">
    <property type="entry name" value="Alkaline Phosphatase, subunit A"/>
    <property type="match status" value="1"/>
</dbReference>
<name>A0A6C2U7J4_PONDE</name>
<dbReference type="Pfam" id="PF00884">
    <property type="entry name" value="Sulfatase"/>
    <property type="match status" value="1"/>
</dbReference>
<evidence type="ECO:0000313" key="8">
    <source>
        <dbReference type="Proteomes" id="UP000366872"/>
    </source>
</evidence>
<feature type="region of interest" description="Disordered" evidence="5">
    <location>
        <begin position="477"/>
        <end position="505"/>
    </location>
</feature>